<name>A0A443IA94_9GAMM</name>
<keyword evidence="3" id="KW-1185">Reference proteome</keyword>
<sequence>MNGQIEVAGQKADVIVSNPNGITCSGCGFINTSSALLTTHNVDTSSGTARIVQTAKGNNGTVTFEGKGLVNPALDNLKIEAGKIIVDAPVQAKNVTMSSARSQAQYGYDVTLDVTELGAVKADTIYLVSDDSVARNSGQLDANYSLKIKGKSILNAAGNMTANDIDLDADKNLMNGGGNITARDQLVMNAGYLYNDQDGEINAKGMKGDVRRVNNFGNLTAKRNIDLRSDWVTNRGNMDAGDTLSIHSDDDYWAPVFTNYGGKVKAQTVKVGGEKVDSYIASDLYGGEFEFVSAEPSNRYEMTPEDLVDLDAFMRWLNRWS</sequence>
<dbReference type="NCBIfam" id="TIGR01901">
    <property type="entry name" value="adhes_NPXG"/>
    <property type="match status" value="1"/>
</dbReference>
<feature type="domain" description="Filamentous haemagglutinin FhaB/tRNA nuclease CdiA-like TPS" evidence="1">
    <location>
        <begin position="2"/>
        <end position="180"/>
    </location>
</feature>
<dbReference type="InterPro" id="IPR011050">
    <property type="entry name" value="Pectin_lyase_fold/virulence"/>
</dbReference>
<dbReference type="AlphaFoldDB" id="A0A443IA94"/>
<proteinExistence type="predicted"/>
<dbReference type="InterPro" id="IPR012334">
    <property type="entry name" value="Pectin_lyas_fold"/>
</dbReference>
<organism evidence="2 3">
    <name type="scientific">[Pantoea] beijingensis</name>
    <dbReference type="NCBI Taxonomy" id="1324864"/>
    <lineage>
        <taxon>Bacteria</taxon>
        <taxon>Pseudomonadati</taxon>
        <taxon>Pseudomonadota</taxon>
        <taxon>Gammaproteobacteria</taxon>
        <taxon>Enterobacterales</taxon>
        <taxon>Erwiniaceae</taxon>
        <taxon>Erwinia</taxon>
    </lineage>
</organism>
<gene>
    <name evidence="2" type="ORF">ED28_15495</name>
</gene>
<dbReference type="EMBL" id="JMEE01000042">
    <property type="protein sequence ID" value="RWR01088.1"/>
    <property type="molecule type" value="Genomic_DNA"/>
</dbReference>
<dbReference type="Gene3D" id="2.160.20.10">
    <property type="entry name" value="Single-stranded right-handed beta-helix, Pectin lyase-like"/>
    <property type="match status" value="1"/>
</dbReference>
<comment type="caution">
    <text evidence="2">The sequence shown here is derived from an EMBL/GenBank/DDBJ whole genome shotgun (WGS) entry which is preliminary data.</text>
</comment>
<dbReference type="InterPro" id="IPR008638">
    <property type="entry name" value="FhaB/CdiA-like_TPS"/>
</dbReference>
<evidence type="ECO:0000259" key="1">
    <source>
        <dbReference type="Pfam" id="PF05860"/>
    </source>
</evidence>
<protein>
    <recommendedName>
        <fullName evidence="1">Filamentous haemagglutinin FhaB/tRNA nuclease CdiA-like TPS domain-containing protein</fullName>
    </recommendedName>
</protein>
<reference evidence="2 3" key="1">
    <citation type="submission" date="2014-04" db="EMBL/GenBank/DDBJ databases">
        <title>Draft genome sequence of Pantoea beijingensis strain LMG 27579, an emerging pathogen to Pleurotus eryngii with potential industrial application.</title>
        <authorList>
            <person name="Xu F."/>
            <person name="Liu Y."/>
            <person name="Wang S."/>
            <person name="Yin Y."/>
            <person name="Ma Y."/>
            <person name="Zhao S."/>
            <person name="Rong C."/>
        </authorList>
    </citation>
    <scope>NUCLEOTIDE SEQUENCE [LARGE SCALE GENOMIC DNA]</scope>
    <source>
        <strain evidence="2 3">LMG 27579</strain>
    </source>
</reference>
<accession>A0A443IA94</accession>
<dbReference type="Pfam" id="PF05860">
    <property type="entry name" value="TPS"/>
    <property type="match status" value="1"/>
</dbReference>
<evidence type="ECO:0000313" key="3">
    <source>
        <dbReference type="Proteomes" id="UP000288794"/>
    </source>
</evidence>
<dbReference type="Proteomes" id="UP000288794">
    <property type="component" value="Unassembled WGS sequence"/>
</dbReference>
<dbReference type="SUPFAM" id="SSF51126">
    <property type="entry name" value="Pectin lyase-like"/>
    <property type="match status" value="1"/>
</dbReference>
<evidence type="ECO:0000313" key="2">
    <source>
        <dbReference type="EMBL" id="RWR01088.1"/>
    </source>
</evidence>
<dbReference type="RefSeq" id="WP_235859181.1">
    <property type="nucleotide sequence ID" value="NZ_CP071409.1"/>
</dbReference>